<evidence type="ECO:0000256" key="3">
    <source>
        <dbReference type="ARBA" id="ARBA00022801"/>
    </source>
</evidence>
<evidence type="ECO:0000259" key="5">
    <source>
        <dbReference type="Pfam" id="PF24827"/>
    </source>
</evidence>
<comment type="cofactor">
    <cofactor evidence="1">
        <name>Zn(2+)</name>
        <dbReference type="ChEBI" id="CHEBI:29105"/>
    </cofactor>
</comment>
<dbReference type="Gene3D" id="2.40.50.100">
    <property type="match status" value="1"/>
</dbReference>
<feature type="domain" description="Succinylglutamate desuccinylase/Aspartoacylase catalytic" evidence="5">
    <location>
        <begin position="31"/>
        <end position="275"/>
    </location>
</feature>
<reference evidence="6 7" key="1">
    <citation type="journal article" date="2013" name="Front. Microbiol.">
        <title>Comparative genomic analyses of the cyanobacterium, Lyngbya aestuarii BL J, a powerful hydrogen producer.</title>
        <authorList>
            <person name="Kothari A."/>
            <person name="Vaughn M."/>
            <person name="Garcia-Pichel F."/>
        </authorList>
    </citation>
    <scope>NUCLEOTIDE SEQUENCE [LARGE SCALE GENOMIC DNA]</scope>
    <source>
        <strain evidence="6 7">BL J</strain>
    </source>
</reference>
<organism evidence="6 7">
    <name type="scientific">Lyngbya aestuarii BL J</name>
    <dbReference type="NCBI Taxonomy" id="1348334"/>
    <lineage>
        <taxon>Bacteria</taxon>
        <taxon>Bacillati</taxon>
        <taxon>Cyanobacteriota</taxon>
        <taxon>Cyanophyceae</taxon>
        <taxon>Oscillatoriophycideae</taxon>
        <taxon>Oscillatoriales</taxon>
        <taxon>Microcoleaceae</taxon>
        <taxon>Lyngbya</taxon>
    </lineage>
</organism>
<comment type="caution">
    <text evidence="6">The sequence shown here is derived from an EMBL/GenBank/DDBJ whole genome shotgun (WGS) entry which is preliminary data.</text>
</comment>
<dbReference type="SUPFAM" id="SSF53187">
    <property type="entry name" value="Zn-dependent exopeptidases"/>
    <property type="match status" value="1"/>
</dbReference>
<keyword evidence="3" id="KW-0378">Hydrolase</keyword>
<dbReference type="EMBL" id="AUZM01000044">
    <property type="protein sequence ID" value="ERT06013.1"/>
    <property type="molecule type" value="Genomic_DNA"/>
</dbReference>
<keyword evidence="7" id="KW-1185">Reference proteome</keyword>
<dbReference type="GO" id="GO:0004180">
    <property type="term" value="F:carboxypeptidase activity"/>
    <property type="evidence" value="ECO:0007669"/>
    <property type="project" value="UniProtKB-KW"/>
</dbReference>
<name>U7QDU8_9CYAN</name>
<keyword evidence="2" id="KW-0479">Metal-binding</keyword>
<dbReference type="InterPro" id="IPR053138">
    <property type="entry name" value="N-alpha-Ac-DABA_deacetylase"/>
</dbReference>
<dbReference type="PATRIC" id="fig|1348334.3.peg.3888"/>
<dbReference type="GO" id="GO:0046872">
    <property type="term" value="F:metal ion binding"/>
    <property type="evidence" value="ECO:0007669"/>
    <property type="project" value="UniProtKB-KW"/>
</dbReference>
<dbReference type="RefSeq" id="WP_023067762.1">
    <property type="nucleotide sequence ID" value="NZ_AUZM01000044.1"/>
</dbReference>
<evidence type="ECO:0000313" key="6">
    <source>
        <dbReference type="EMBL" id="ERT06013.1"/>
    </source>
</evidence>
<evidence type="ECO:0000256" key="2">
    <source>
        <dbReference type="ARBA" id="ARBA00022723"/>
    </source>
</evidence>
<dbReference type="PANTHER" id="PTHR37326">
    <property type="entry name" value="BLL3975 PROTEIN"/>
    <property type="match status" value="1"/>
</dbReference>
<evidence type="ECO:0000256" key="1">
    <source>
        <dbReference type="ARBA" id="ARBA00001947"/>
    </source>
</evidence>
<accession>U7QDU8</accession>
<evidence type="ECO:0000256" key="4">
    <source>
        <dbReference type="ARBA" id="ARBA00022833"/>
    </source>
</evidence>
<dbReference type="Proteomes" id="UP000017127">
    <property type="component" value="Unassembled WGS sequence"/>
</dbReference>
<proteinExistence type="predicted"/>
<dbReference type="Gene3D" id="3.40.630.10">
    <property type="entry name" value="Zn peptidases"/>
    <property type="match status" value="1"/>
</dbReference>
<protein>
    <submittedName>
        <fullName evidence="6">Zinc carboxypeptidase family protein</fullName>
    </submittedName>
</protein>
<keyword evidence="6" id="KW-0121">Carboxypeptidase</keyword>
<keyword evidence="4" id="KW-0862">Zinc</keyword>
<gene>
    <name evidence="6" type="ORF">M595_4021</name>
</gene>
<dbReference type="InterPro" id="IPR055438">
    <property type="entry name" value="AstE_AspA_cat"/>
</dbReference>
<dbReference type="Pfam" id="PF24827">
    <property type="entry name" value="AstE_AspA_cat"/>
    <property type="match status" value="1"/>
</dbReference>
<dbReference type="OrthoDB" id="527673at2"/>
<keyword evidence="6" id="KW-0645">Protease</keyword>
<dbReference type="PANTHER" id="PTHR37326:SF1">
    <property type="entry name" value="BLL3975 PROTEIN"/>
    <property type="match status" value="1"/>
</dbReference>
<dbReference type="GO" id="GO:0016788">
    <property type="term" value="F:hydrolase activity, acting on ester bonds"/>
    <property type="evidence" value="ECO:0007669"/>
    <property type="project" value="InterPro"/>
</dbReference>
<evidence type="ECO:0000313" key="7">
    <source>
        <dbReference type="Proteomes" id="UP000017127"/>
    </source>
</evidence>
<sequence>MQPKISTIPLIKLASGDYLSLQVYKFQGAKPGKKAYIQSNLHGAEISGNAVIHHLIADLIKLDETQLMGEIWLVPVCNPLGVNQRAHHFSSGRYNSYDGKDWNRIFWDYEKTEVDIAEFARSQQNLSLPEIQTNYRQKILEQFQTLIQTTKNQSQTSYSESYRTILQSLCLDADYVIDLHSSTNQAIDYLYCFQSREESAKAFLLDYGILMNNYDGDAFDEAFLKPWLALEKQLSSLGKTVKFEIESWTLELGSGMKMNPESVEKGIRGIKNYLACKKLLNLDEFPLPATSNHPLKLTLKSQAKRYYAPTGGMIQNRVELGSSVKTGETLYQILSFNKTENLPQIIDIKAESSGVIFDVSTNHTVNQCDYVLSVMEQVST</sequence>
<dbReference type="AlphaFoldDB" id="U7QDU8"/>